<evidence type="ECO:0000256" key="2">
    <source>
        <dbReference type="ARBA" id="ARBA00012438"/>
    </source>
</evidence>
<proteinExistence type="predicted"/>
<evidence type="ECO:0000259" key="4">
    <source>
        <dbReference type="PROSITE" id="PS50109"/>
    </source>
</evidence>
<dbReference type="InterPro" id="IPR005467">
    <property type="entry name" value="His_kinase_dom"/>
</dbReference>
<dbReference type="SUPFAM" id="SSF55874">
    <property type="entry name" value="ATPase domain of HSP90 chaperone/DNA topoisomerase II/histidine kinase"/>
    <property type="match status" value="1"/>
</dbReference>
<protein>
    <recommendedName>
        <fullName evidence="2">histidine kinase</fullName>
        <ecNumber evidence="2">2.7.13.3</ecNumber>
    </recommendedName>
</protein>
<dbReference type="Gene3D" id="1.10.287.130">
    <property type="match status" value="1"/>
</dbReference>
<sequence>MPAIWSIKALSTLFGFNTRKMVAVTWAVYVISIAGILLCGTRFWNFDGVLILFEVIQVSLLAKALVAQKSGAGIITAGFAVSISAATLSSVVQYWDIHVSLLWFQTFIGITYIAPALGISLYLAREFALKSGLLREKLVQVELLSKKNLAQEQEKQLLLFQQNERLEAQVAQRTSALHGSLEELRATQEQLIQAEKMASLGELTAGIAHEIKNPLNFINNFSELSTELLDEMGEELRKGAYGEAEAISADLKQNLEKICHHGKRADNIVKGMLEHSRSASARKQPTDIIKLANECLQLSYKSFQLKDSFFIADITMDAGGTLAEIVAVPQDIGRVLSNMFSNAFYALQQRQKRLGHGYNPALSVKIYQASGNVIIEARDNGTGISKSIMNKIM</sequence>
<evidence type="ECO:0000313" key="6">
    <source>
        <dbReference type="Proteomes" id="UP000189739"/>
    </source>
</evidence>
<keyword evidence="3" id="KW-1133">Transmembrane helix</keyword>
<dbReference type="PANTHER" id="PTHR43065">
    <property type="entry name" value="SENSOR HISTIDINE KINASE"/>
    <property type="match status" value="1"/>
</dbReference>
<feature type="transmembrane region" description="Helical" evidence="3">
    <location>
        <begin position="73"/>
        <end position="95"/>
    </location>
</feature>
<comment type="catalytic activity">
    <reaction evidence="1">
        <text>ATP + protein L-histidine = ADP + protein N-phospho-L-histidine.</text>
        <dbReference type="EC" id="2.7.13.3"/>
    </reaction>
</comment>
<dbReference type="EC" id="2.7.13.3" evidence="2"/>
<evidence type="ECO:0000313" key="5">
    <source>
        <dbReference type="EMBL" id="OOQ61538.1"/>
    </source>
</evidence>
<feature type="transmembrane region" description="Helical" evidence="3">
    <location>
        <begin position="101"/>
        <end position="124"/>
    </location>
</feature>
<accession>A0A1S9PLV2</accession>
<dbReference type="AlphaFoldDB" id="A0A1S9PLV2"/>
<gene>
    <name evidence="5" type="ORF">BC343_00205</name>
</gene>
<comment type="caution">
    <text evidence="5">The sequence shown here is derived from an EMBL/GenBank/DDBJ whole genome shotgun (WGS) entry which is preliminary data.</text>
</comment>
<dbReference type="Pfam" id="PF00512">
    <property type="entry name" value="HisKA"/>
    <property type="match status" value="1"/>
</dbReference>
<dbReference type="Proteomes" id="UP000189739">
    <property type="component" value="Unassembled WGS sequence"/>
</dbReference>
<feature type="transmembrane region" description="Helical" evidence="3">
    <location>
        <begin position="21"/>
        <end position="43"/>
    </location>
</feature>
<organism evidence="5 6">
    <name type="scientific">Mucilaginibacter pedocola</name>
    <dbReference type="NCBI Taxonomy" id="1792845"/>
    <lineage>
        <taxon>Bacteria</taxon>
        <taxon>Pseudomonadati</taxon>
        <taxon>Bacteroidota</taxon>
        <taxon>Sphingobacteriia</taxon>
        <taxon>Sphingobacteriales</taxon>
        <taxon>Sphingobacteriaceae</taxon>
        <taxon>Mucilaginibacter</taxon>
    </lineage>
</organism>
<dbReference type="SMART" id="SM00388">
    <property type="entry name" value="HisKA"/>
    <property type="match status" value="1"/>
</dbReference>
<dbReference type="RefSeq" id="WP_162276795.1">
    <property type="nucleotide sequence ID" value="NZ_MBTF01000001.1"/>
</dbReference>
<evidence type="ECO:0000256" key="1">
    <source>
        <dbReference type="ARBA" id="ARBA00000085"/>
    </source>
</evidence>
<dbReference type="CDD" id="cd00082">
    <property type="entry name" value="HisKA"/>
    <property type="match status" value="1"/>
</dbReference>
<dbReference type="EMBL" id="MBTF01000001">
    <property type="protein sequence ID" value="OOQ61538.1"/>
    <property type="molecule type" value="Genomic_DNA"/>
</dbReference>
<feature type="domain" description="Histidine kinase" evidence="4">
    <location>
        <begin position="206"/>
        <end position="393"/>
    </location>
</feature>
<dbReference type="GO" id="GO:0000155">
    <property type="term" value="F:phosphorelay sensor kinase activity"/>
    <property type="evidence" value="ECO:0007669"/>
    <property type="project" value="InterPro"/>
</dbReference>
<dbReference type="PANTHER" id="PTHR43065:SF42">
    <property type="entry name" value="TWO-COMPONENT SENSOR PPRA"/>
    <property type="match status" value="1"/>
</dbReference>
<keyword evidence="3" id="KW-0812">Transmembrane</keyword>
<keyword evidence="3" id="KW-0472">Membrane</keyword>
<reference evidence="5 6" key="1">
    <citation type="submission" date="2016-07" db="EMBL/GenBank/DDBJ databases">
        <title>Genomic analysis of zinc-resistant bacterium Mucilaginibacter pedocola TBZ30.</title>
        <authorList>
            <person name="Huang J."/>
            <person name="Tang J."/>
        </authorList>
    </citation>
    <scope>NUCLEOTIDE SEQUENCE [LARGE SCALE GENOMIC DNA]</scope>
    <source>
        <strain evidence="5 6">TBZ30</strain>
    </source>
</reference>
<evidence type="ECO:0000256" key="3">
    <source>
        <dbReference type="SAM" id="Phobius"/>
    </source>
</evidence>
<name>A0A1S9PLV2_9SPHI</name>
<dbReference type="STRING" id="1792845.BC343_00205"/>
<dbReference type="PROSITE" id="PS50109">
    <property type="entry name" value="HIS_KIN"/>
    <property type="match status" value="1"/>
</dbReference>
<dbReference type="Gene3D" id="3.30.565.10">
    <property type="entry name" value="Histidine kinase-like ATPase, C-terminal domain"/>
    <property type="match status" value="1"/>
</dbReference>
<keyword evidence="6" id="KW-1185">Reference proteome</keyword>
<dbReference type="InterPro" id="IPR003661">
    <property type="entry name" value="HisK_dim/P_dom"/>
</dbReference>
<dbReference type="InterPro" id="IPR036890">
    <property type="entry name" value="HATPase_C_sf"/>
</dbReference>